<comment type="caution">
    <text evidence="6">The sequence shown here is derived from an EMBL/GenBank/DDBJ whole genome shotgun (WGS) entry which is preliminary data.</text>
</comment>
<organism evidence="6 7">
    <name type="scientific">Rehmannia glutinosa</name>
    <name type="common">Chinese foxglove</name>
    <dbReference type="NCBI Taxonomy" id="99300"/>
    <lineage>
        <taxon>Eukaryota</taxon>
        <taxon>Viridiplantae</taxon>
        <taxon>Streptophyta</taxon>
        <taxon>Embryophyta</taxon>
        <taxon>Tracheophyta</taxon>
        <taxon>Spermatophyta</taxon>
        <taxon>Magnoliopsida</taxon>
        <taxon>eudicotyledons</taxon>
        <taxon>Gunneridae</taxon>
        <taxon>Pentapetalae</taxon>
        <taxon>asterids</taxon>
        <taxon>lamiids</taxon>
        <taxon>Lamiales</taxon>
        <taxon>Orobanchaceae</taxon>
        <taxon>Rehmannieae</taxon>
        <taxon>Rehmannia</taxon>
    </lineage>
</organism>
<keyword evidence="7" id="KW-1185">Reference proteome</keyword>
<evidence type="ECO:0000256" key="3">
    <source>
        <dbReference type="RuleBase" id="RU003718"/>
    </source>
</evidence>
<evidence type="ECO:0000256" key="2">
    <source>
        <dbReference type="ARBA" id="ARBA00022679"/>
    </source>
</evidence>
<dbReference type="CDD" id="cd03784">
    <property type="entry name" value="GT1_Gtf-like"/>
    <property type="match status" value="1"/>
</dbReference>
<evidence type="ECO:0000313" key="7">
    <source>
        <dbReference type="Proteomes" id="UP001318860"/>
    </source>
</evidence>
<dbReference type="PROSITE" id="PS00375">
    <property type="entry name" value="UDPGT"/>
    <property type="match status" value="1"/>
</dbReference>
<dbReference type="SUPFAM" id="SSF53756">
    <property type="entry name" value="UDP-Glycosyltransferase/glycogen phosphorylase"/>
    <property type="match status" value="1"/>
</dbReference>
<feature type="domain" description="Glycosyltransferase N-terminal" evidence="5">
    <location>
        <begin position="8"/>
        <end position="246"/>
    </location>
</feature>
<dbReference type="Gene3D" id="3.40.50.2000">
    <property type="entry name" value="Glycogen Phosphorylase B"/>
    <property type="match status" value="2"/>
</dbReference>
<keyword evidence="2 3" id="KW-0808">Transferase</keyword>
<dbReference type="PANTHER" id="PTHR48047:SF61">
    <property type="entry name" value="OS04G0273600 PROTEIN"/>
    <property type="match status" value="1"/>
</dbReference>
<dbReference type="Pfam" id="PF26168">
    <property type="entry name" value="Glyco_transf_N"/>
    <property type="match status" value="1"/>
</dbReference>
<dbReference type="InterPro" id="IPR035595">
    <property type="entry name" value="UDP_glycos_trans_CS"/>
</dbReference>
<dbReference type="Proteomes" id="UP001318860">
    <property type="component" value="Unassembled WGS sequence"/>
</dbReference>
<accession>A0ABR0WD14</accession>
<dbReference type="InterPro" id="IPR058980">
    <property type="entry name" value="Glyco_transf_N"/>
</dbReference>
<dbReference type="Pfam" id="PF00201">
    <property type="entry name" value="UDPGT"/>
    <property type="match status" value="1"/>
</dbReference>
<evidence type="ECO:0000256" key="1">
    <source>
        <dbReference type="ARBA" id="ARBA00009995"/>
    </source>
</evidence>
<comment type="similarity">
    <text evidence="1 3">Belongs to the UDP-glycosyltransferase family.</text>
</comment>
<sequence length="487" mass="55086">MENETEYVVLFPFMAQGHFIPFLALAQILDRKRYTVVFVNTPLNIKNLLKSFPPSSSSINFAEIPFDTSDHGLPHEITDSLPYNLIPRFVEATPSLKLPFRNLLSDLIDIHGGEKPLCVISDFFFGWAADVAHEFGVFHLIFSCTGGFGMACYYSMWMNLPHRFCDGDEFLLPDFPEAGRIHVTQVTPAMSMAGENDPFTIFLQKNFVSWTNSDGLLLNTVEELDKLGLMYFRRKLGFPVWAIGPLLLSEEDRSKTGRQSTINSKQCIQWLDKKDPKSVLYISFGSQNTIPAPQMMKLAKALNSSSRNFIWVIRPPLGFDINSEFVAEEWLPEGFLQNIHEQDKGLVISKWAPQVEILAHKSVAAFISHCGWNSVLETMKYGVPVIGWPIGADQLYNAKFLVEQAKVCVELGRGVDFEVTQEEIVDKIELVMGENGEGIRRKACEIQEMVRDAIRDEENFRGSSVKAVEEIFIAALLRKEKIIAETK</sequence>
<proteinExistence type="inferred from homology"/>
<dbReference type="PANTHER" id="PTHR48047">
    <property type="entry name" value="GLYCOSYLTRANSFERASE"/>
    <property type="match status" value="1"/>
</dbReference>
<evidence type="ECO:0000313" key="6">
    <source>
        <dbReference type="EMBL" id="KAK6144015.1"/>
    </source>
</evidence>
<protein>
    <recommendedName>
        <fullName evidence="4">Glycosyltransferase</fullName>
        <ecNumber evidence="4">2.4.1.-</ecNumber>
    </recommendedName>
</protein>
<reference evidence="6 7" key="1">
    <citation type="journal article" date="2021" name="Comput. Struct. Biotechnol. J.">
        <title>De novo genome assembly of the potent medicinal plant Rehmannia glutinosa using nanopore technology.</title>
        <authorList>
            <person name="Ma L."/>
            <person name="Dong C."/>
            <person name="Song C."/>
            <person name="Wang X."/>
            <person name="Zheng X."/>
            <person name="Niu Y."/>
            <person name="Chen S."/>
            <person name="Feng W."/>
        </authorList>
    </citation>
    <scope>NUCLEOTIDE SEQUENCE [LARGE SCALE GENOMIC DNA]</scope>
    <source>
        <strain evidence="6">DH-2019</strain>
    </source>
</reference>
<evidence type="ECO:0000259" key="5">
    <source>
        <dbReference type="Pfam" id="PF26168"/>
    </source>
</evidence>
<keyword evidence="3" id="KW-0328">Glycosyltransferase</keyword>
<gene>
    <name evidence="6" type="ORF">DH2020_020835</name>
</gene>
<dbReference type="InterPro" id="IPR002213">
    <property type="entry name" value="UDP_glucos_trans"/>
</dbReference>
<name>A0ABR0WD14_REHGL</name>
<evidence type="ECO:0000256" key="4">
    <source>
        <dbReference type="RuleBase" id="RU362057"/>
    </source>
</evidence>
<dbReference type="EC" id="2.4.1.-" evidence="4"/>
<dbReference type="EMBL" id="JABTTQ020000012">
    <property type="protein sequence ID" value="KAK6144015.1"/>
    <property type="molecule type" value="Genomic_DNA"/>
</dbReference>